<dbReference type="AlphaFoldDB" id="A0A8H3R547"/>
<evidence type="ECO:0000313" key="3">
    <source>
        <dbReference type="Proteomes" id="UP000615446"/>
    </source>
</evidence>
<comment type="caution">
    <text evidence="2">The sequence shown here is derived from an EMBL/GenBank/DDBJ whole genome shotgun (WGS) entry which is preliminary data.</text>
</comment>
<protein>
    <submittedName>
        <fullName evidence="2">Uncharacterized protein</fullName>
    </submittedName>
</protein>
<feature type="compositionally biased region" description="Basic and acidic residues" evidence="1">
    <location>
        <begin position="55"/>
        <end position="73"/>
    </location>
</feature>
<name>A0A8H3R547_9GLOM</name>
<feature type="region of interest" description="Disordered" evidence="1">
    <location>
        <begin position="54"/>
        <end position="74"/>
    </location>
</feature>
<dbReference type="EMBL" id="BLAL01000356">
    <property type="protein sequence ID" value="GET04451.1"/>
    <property type="molecule type" value="Genomic_DNA"/>
</dbReference>
<gene>
    <name evidence="2" type="ORF">RCL2_003075400</name>
</gene>
<reference evidence="2" key="1">
    <citation type="submission" date="2019-10" db="EMBL/GenBank/DDBJ databases">
        <title>Conservation and host-specific expression of non-tandemly repeated heterogenous ribosome RNA gene in arbuscular mycorrhizal fungi.</title>
        <authorList>
            <person name="Maeda T."/>
            <person name="Kobayashi Y."/>
            <person name="Nakagawa T."/>
            <person name="Ezawa T."/>
            <person name="Yamaguchi K."/>
            <person name="Bino T."/>
            <person name="Nishimoto Y."/>
            <person name="Shigenobu S."/>
            <person name="Kawaguchi M."/>
        </authorList>
    </citation>
    <scope>NUCLEOTIDE SEQUENCE</scope>
    <source>
        <strain evidence="2">HR1</strain>
    </source>
</reference>
<dbReference type="Proteomes" id="UP000615446">
    <property type="component" value="Unassembled WGS sequence"/>
</dbReference>
<proteinExistence type="predicted"/>
<sequence length="109" mass="12630">MLRSVQGGEEDSIIRKPLRQILHLFGMKMECVIRPLILNEEILNELEMGEDDKVEEYKDSYHNDGKEEGKENQWEPATLAEFEEEKKLIELMKLLIEVARISSLLSIAA</sequence>
<organism evidence="2 3">
    <name type="scientific">Rhizophagus clarus</name>
    <dbReference type="NCBI Taxonomy" id="94130"/>
    <lineage>
        <taxon>Eukaryota</taxon>
        <taxon>Fungi</taxon>
        <taxon>Fungi incertae sedis</taxon>
        <taxon>Mucoromycota</taxon>
        <taxon>Glomeromycotina</taxon>
        <taxon>Glomeromycetes</taxon>
        <taxon>Glomerales</taxon>
        <taxon>Glomeraceae</taxon>
        <taxon>Rhizophagus</taxon>
    </lineage>
</organism>
<evidence type="ECO:0000256" key="1">
    <source>
        <dbReference type="SAM" id="MobiDB-lite"/>
    </source>
</evidence>
<accession>A0A8H3R547</accession>
<evidence type="ECO:0000313" key="2">
    <source>
        <dbReference type="EMBL" id="GET04451.1"/>
    </source>
</evidence>